<dbReference type="EC" id="3.5.1.60" evidence="16"/>
<comment type="catalytic activity">
    <reaction evidence="24">
        <text>an N-acylsphing-4-enine + H2O = sphing-4-enine + a fatty acid</text>
        <dbReference type="Rhea" id="RHEA:20856"/>
        <dbReference type="ChEBI" id="CHEBI:15377"/>
        <dbReference type="ChEBI" id="CHEBI:28868"/>
        <dbReference type="ChEBI" id="CHEBI:52639"/>
        <dbReference type="ChEBI" id="CHEBI:57756"/>
        <dbReference type="EC" id="3.5.1.23"/>
    </reaction>
    <physiologicalReaction direction="left-to-right" evidence="24">
        <dbReference type="Rhea" id="RHEA:20857"/>
    </physiologicalReaction>
</comment>
<dbReference type="Gene3D" id="3.60.60.10">
    <property type="entry name" value="Penicillin V Acylase, Chain A"/>
    <property type="match status" value="1"/>
</dbReference>
<comment type="subunit">
    <text evidence="15">Heterodimer of an alpha and a beta subunit, produced by autocatalytic cleavage.</text>
</comment>
<comment type="catalytic activity">
    <reaction evidence="21">
        <text>N-dodecanoylsphing-4-enine + H2O = dodecanoate + sphing-4-enine</text>
        <dbReference type="Rhea" id="RHEA:41291"/>
        <dbReference type="ChEBI" id="CHEBI:15377"/>
        <dbReference type="ChEBI" id="CHEBI:18262"/>
        <dbReference type="ChEBI" id="CHEBI:57756"/>
        <dbReference type="ChEBI" id="CHEBI:72956"/>
    </reaction>
    <physiologicalReaction direction="left-to-right" evidence="21">
        <dbReference type="Rhea" id="RHEA:41292"/>
    </physiologicalReaction>
</comment>
<dbReference type="InParanoid" id="W5KMV7"/>
<keyword evidence="8" id="KW-0276">Fatty acid metabolism</keyword>
<evidence type="ECO:0000256" key="16">
    <source>
        <dbReference type="ARBA" id="ARBA00039046"/>
    </source>
</evidence>
<comment type="catalytic activity">
    <reaction evidence="22">
        <text>N-hexadecanoylethanolamine + H2O = ethanolamine + hexadecanoate</text>
        <dbReference type="Rhea" id="RHEA:45064"/>
        <dbReference type="ChEBI" id="CHEBI:7896"/>
        <dbReference type="ChEBI" id="CHEBI:15377"/>
        <dbReference type="ChEBI" id="CHEBI:57603"/>
        <dbReference type="ChEBI" id="CHEBI:71464"/>
    </reaction>
    <physiologicalReaction direction="left-to-right" evidence="22">
        <dbReference type="Rhea" id="RHEA:45065"/>
    </physiologicalReaction>
</comment>
<sequence length="418" mass="46728">MNVKFELRAPGAKVCVDGCRRSSSGGFRSALGAELQSSHYYFKTEVRERWELSGEQRPADTAAHSAQFRGLAMNTLLLWAVFGVSVCGGSFTPPAVKISLDEPAEQRWAPLLKIFDKDFLKKAAAEVIDTTVPKWVHYAIKPVVKALEKYVPQPYAGEIMGMASFYQSDISDIILLNFAYEVSAFCTSIVAQNSNGNIYHGRNLDYPHEVLKNLTIDILFIKNGQVVYRGTSFAGYVGLWTGQSANKFTVTGNERNKGHWWENVISAVLLKSSPVSWLVRETLEQAVDFQDAVTRLAKVPIITDVYYIVGGVHPREGAVITRDRSGPADIWPLDWAMGQWYLVETNFDHWLPSPDRRRNVAMKALNTTGQNNINTRSLYQVLSVVPVCNGITIYTTVMRAAAPEEYRTVVRETCDDSI</sequence>
<evidence type="ECO:0000256" key="9">
    <source>
        <dbReference type="ARBA" id="ARBA00022963"/>
    </source>
</evidence>
<evidence type="ECO:0000256" key="15">
    <source>
        <dbReference type="ARBA" id="ARBA00038527"/>
    </source>
</evidence>
<keyword evidence="11" id="KW-0472">Membrane</keyword>
<dbReference type="PANTHER" id="PTHR28583:SF4">
    <property type="entry name" value="N-ACYLETHANOLAMINE-HYDROLYZING ACID AMIDASE"/>
    <property type="match status" value="1"/>
</dbReference>
<dbReference type="MEROPS" id="C89.002"/>
<evidence type="ECO:0000313" key="28">
    <source>
        <dbReference type="Ensembl" id="ENSAMXP00000008919.2"/>
    </source>
</evidence>
<comment type="subcellular location">
    <subcellularLocation>
        <location evidence="2">Lysosome</location>
    </subcellularLocation>
    <subcellularLocation>
        <location evidence="1">Membrane</location>
        <topology evidence="1">Peripheral membrane protein</topology>
    </subcellularLocation>
</comment>
<dbReference type="Pfam" id="PF15508">
    <property type="entry name" value="NAAA-beta"/>
    <property type="match status" value="1"/>
</dbReference>
<dbReference type="GO" id="GO:0006631">
    <property type="term" value="P:fatty acid metabolic process"/>
    <property type="evidence" value="ECO:0007669"/>
    <property type="project" value="UniProtKB-KW"/>
</dbReference>
<evidence type="ECO:0000256" key="11">
    <source>
        <dbReference type="ARBA" id="ARBA00023136"/>
    </source>
</evidence>
<dbReference type="HOGENOM" id="CLU_054401_0_0_1"/>
<reference evidence="28" key="3">
    <citation type="submission" date="2025-08" db="UniProtKB">
        <authorList>
            <consortium name="Ensembl"/>
        </authorList>
    </citation>
    <scope>IDENTIFICATION</scope>
</reference>
<keyword evidence="6" id="KW-0732">Signal</keyword>
<keyword evidence="14" id="KW-0458">Lysosome</keyword>
<evidence type="ECO:0000256" key="20">
    <source>
        <dbReference type="ARBA" id="ARBA00047719"/>
    </source>
</evidence>
<evidence type="ECO:0000259" key="27">
    <source>
        <dbReference type="Pfam" id="PF15508"/>
    </source>
</evidence>
<evidence type="ECO:0000256" key="7">
    <source>
        <dbReference type="ARBA" id="ARBA00022801"/>
    </source>
</evidence>
<evidence type="ECO:0000256" key="21">
    <source>
        <dbReference type="ARBA" id="ARBA00047993"/>
    </source>
</evidence>
<comment type="similarity">
    <text evidence="4">Belongs to the acid ceramidase family.</text>
</comment>
<name>W5KMV7_ASTMX</name>
<comment type="catalytic activity">
    <reaction evidence="20">
        <text>N-dodecanoylethanolamine + H2O = dodecanoate + ethanolamine</text>
        <dbReference type="Rhea" id="RHEA:45456"/>
        <dbReference type="ChEBI" id="CHEBI:15377"/>
        <dbReference type="ChEBI" id="CHEBI:18262"/>
        <dbReference type="ChEBI" id="CHEBI:57603"/>
        <dbReference type="ChEBI" id="CHEBI:85263"/>
    </reaction>
    <physiologicalReaction direction="left-to-right" evidence="20">
        <dbReference type="Rhea" id="RHEA:45457"/>
    </physiologicalReaction>
</comment>
<comment type="catalytic activity">
    <reaction evidence="19">
        <text>an N-(long-chain fatty acyl)ethanolamine + H2O = a long-chain fatty acid + ethanolamine</text>
        <dbReference type="Rhea" id="RHEA:17505"/>
        <dbReference type="ChEBI" id="CHEBI:15377"/>
        <dbReference type="ChEBI" id="CHEBI:15897"/>
        <dbReference type="ChEBI" id="CHEBI:57560"/>
        <dbReference type="ChEBI" id="CHEBI:57603"/>
        <dbReference type="EC" id="3.5.1.60"/>
    </reaction>
    <physiologicalReaction direction="left-to-right" evidence="19">
        <dbReference type="Rhea" id="RHEA:17506"/>
    </physiologicalReaction>
</comment>
<dbReference type="GO" id="GO:0047412">
    <property type="term" value="F:N-(long-chain-acyl)ethanolamine deacylase activity"/>
    <property type="evidence" value="ECO:0007669"/>
    <property type="project" value="UniProtKB-EC"/>
</dbReference>
<dbReference type="eggNOG" id="ENOG502QT7H">
    <property type="taxonomic scope" value="Eukaryota"/>
</dbReference>
<dbReference type="GeneTree" id="ENSGT00530000063548"/>
<keyword evidence="12" id="KW-0865">Zymogen</keyword>
<evidence type="ECO:0000256" key="25">
    <source>
        <dbReference type="ARBA" id="ARBA00048716"/>
    </source>
</evidence>
<keyword evidence="29" id="KW-1185">Reference proteome</keyword>
<dbReference type="OrthoDB" id="5273684at2759"/>
<keyword evidence="13" id="KW-0325">Glycoprotein</keyword>
<protein>
    <recommendedName>
        <fullName evidence="17">N-acylethanolamine-hydrolyzing acid amidase</fullName>
        <ecNumber evidence="5">3.5.1.23</ecNumber>
        <ecNumber evidence="16">3.5.1.60</ecNumber>
    </recommendedName>
    <alternativeName>
        <fullName evidence="18">Acylsphingosine deacylase NAAA</fullName>
    </alternativeName>
</protein>
<evidence type="ECO:0000256" key="3">
    <source>
        <dbReference type="ARBA" id="ARBA00004872"/>
    </source>
</evidence>
<dbReference type="GO" id="GO:0017040">
    <property type="term" value="F:N-acylsphingosine amidohydrolase activity"/>
    <property type="evidence" value="ECO:0007669"/>
    <property type="project" value="UniProtKB-EC"/>
</dbReference>
<evidence type="ECO:0000256" key="18">
    <source>
        <dbReference type="ARBA" id="ARBA00042519"/>
    </source>
</evidence>
<evidence type="ECO:0000256" key="6">
    <source>
        <dbReference type="ARBA" id="ARBA00022729"/>
    </source>
</evidence>
<dbReference type="Pfam" id="PF02275">
    <property type="entry name" value="CBAH"/>
    <property type="match status" value="1"/>
</dbReference>
<dbReference type="GO" id="GO:0016020">
    <property type="term" value="C:membrane"/>
    <property type="evidence" value="ECO:0007669"/>
    <property type="project" value="UniProtKB-SubCell"/>
</dbReference>
<evidence type="ECO:0000313" key="29">
    <source>
        <dbReference type="Proteomes" id="UP000018467"/>
    </source>
</evidence>
<evidence type="ECO:0000256" key="14">
    <source>
        <dbReference type="ARBA" id="ARBA00023228"/>
    </source>
</evidence>
<feature type="domain" description="Choloylglycine hydrolase/NAAA C-terminal" evidence="26">
    <location>
        <begin position="186"/>
        <end position="314"/>
    </location>
</feature>
<keyword evidence="9" id="KW-0442">Lipid degradation</keyword>
<comment type="catalytic activity">
    <reaction evidence="25">
        <text>N-tetradecanoylethanolamine + H2O = tetradecanoate + ethanolamine</text>
        <dbReference type="Rhea" id="RHEA:45452"/>
        <dbReference type="ChEBI" id="CHEBI:15377"/>
        <dbReference type="ChEBI" id="CHEBI:30807"/>
        <dbReference type="ChEBI" id="CHEBI:57603"/>
        <dbReference type="ChEBI" id="CHEBI:85262"/>
    </reaction>
    <physiologicalReaction direction="left-to-right" evidence="25">
        <dbReference type="Rhea" id="RHEA:45453"/>
    </physiologicalReaction>
</comment>
<evidence type="ECO:0000256" key="13">
    <source>
        <dbReference type="ARBA" id="ARBA00023180"/>
    </source>
</evidence>
<reference evidence="28" key="4">
    <citation type="submission" date="2025-09" db="UniProtKB">
        <authorList>
            <consortium name="Ensembl"/>
        </authorList>
    </citation>
    <scope>IDENTIFICATION</scope>
</reference>
<keyword evidence="10" id="KW-0443">Lipid metabolism</keyword>
<dbReference type="PANTHER" id="PTHR28583">
    <property type="entry name" value="ACID AMIDASE"/>
    <property type="match status" value="1"/>
</dbReference>
<evidence type="ECO:0000256" key="22">
    <source>
        <dbReference type="ARBA" id="ARBA00048166"/>
    </source>
</evidence>
<evidence type="ECO:0000256" key="4">
    <source>
        <dbReference type="ARBA" id="ARBA00005730"/>
    </source>
</evidence>
<dbReference type="Ensembl" id="ENSAMXT00000008919.2">
    <property type="protein sequence ID" value="ENSAMXP00000008919.2"/>
    <property type="gene ID" value="ENSAMXG00000008676.2"/>
</dbReference>
<evidence type="ECO:0000256" key="17">
    <source>
        <dbReference type="ARBA" id="ARBA00040404"/>
    </source>
</evidence>
<evidence type="ECO:0000256" key="19">
    <source>
        <dbReference type="ARBA" id="ARBA00047347"/>
    </source>
</evidence>
<reference evidence="29" key="2">
    <citation type="journal article" date="2014" name="Nat. Commun.">
        <title>The cavefish genome reveals candidate genes for eye loss.</title>
        <authorList>
            <person name="McGaugh S.E."/>
            <person name="Gross J.B."/>
            <person name="Aken B."/>
            <person name="Blin M."/>
            <person name="Borowsky R."/>
            <person name="Chalopin D."/>
            <person name="Hinaux H."/>
            <person name="Jeffery W.R."/>
            <person name="Keene A."/>
            <person name="Ma L."/>
            <person name="Minx P."/>
            <person name="Murphy D."/>
            <person name="O'Quin K.E."/>
            <person name="Retaux S."/>
            <person name="Rohner N."/>
            <person name="Searle S.M."/>
            <person name="Stahl B.A."/>
            <person name="Tabin C."/>
            <person name="Volff J.N."/>
            <person name="Yoshizawa M."/>
            <person name="Warren W.C."/>
        </authorList>
    </citation>
    <scope>NUCLEOTIDE SEQUENCE [LARGE SCALE GENOMIC DNA]</scope>
    <source>
        <strain evidence="29">female</strain>
    </source>
</reference>
<accession>W5KMV7</accession>
<dbReference type="InterPro" id="IPR029132">
    <property type="entry name" value="CBAH/NAAA_C"/>
</dbReference>
<reference evidence="29" key="1">
    <citation type="submission" date="2013-03" db="EMBL/GenBank/DDBJ databases">
        <authorList>
            <person name="Jeffery W."/>
            <person name="Warren W."/>
            <person name="Wilson R.K."/>
        </authorList>
    </citation>
    <scope>NUCLEOTIDE SEQUENCE</scope>
    <source>
        <strain evidence="29">female</strain>
    </source>
</reference>
<evidence type="ECO:0000256" key="8">
    <source>
        <dbReference type="ARBA" id="ARBA00022832"/>
    </source>
</evidence>
<evidence type="ECO:0000256" key="12">
    <source>
        <dbReference type="ARBA" id="ARBA00023145"/>
    </source>
</evidence>
<evidence type="ECO:0000256" key="1">
    <source>
        <dbReference type="ARBA" id="ARBA00004170"/>
    </source>
</evidence>
<dbReference type="AlphaFoldDB" id="W5KMV7"/>
<dbReference type="Proteomes" id="UP000018467">
    <property type="component" value="Unassembled WGS sequence"/>
</dbReference>
<evidence type="ECO:0000256" key="2">
    <source>
        <dbReference type="ARBA" id="ARBA00004371"/>
    </source>
</evidence>
<evidence type="ECO:0000256" key="24">
    <source>
        <dbReference type="ARBA" id="ARBA00048323"/>
    </source>
</evidence>
<dbReference type="GO" id="GO:0005764">
    <property type="term" value="C:lysosome"/>
    <property type="evidence" value="ECO:0007669"/>
    <property type="project" value="UniProtKB-SubCell"/>
</dbReference>
<evidence type="ECO:0000256" key="5">
    <source>
        <dbReference type="ARBA" id="ARBA00011891"/>
    </source>
</evidence>
<dbReference type="STRING" id="7994.ENSAMXP00000008919"/>
<proteinExistence type="inferred from homology"/>
<comment type="pathway">
    <text evidence="3">Lipid metabolism; fatty acid metabolism.</text>
</comment>
<dbReference type="FunFam" id="3.60.60.10:FF:000003">
    <property type="entry name" value="N-acylethanolamine-hydrolyzing acid amidase"/>
    <property type="match status" value="1"/>
</dbReference>
<dbReference type="InterPro" id="IPR029130">
    <property type="entry name" value="Acid_ceramidase_N"/>
</dbReference>
<feature type="domain" description="Acid ceramidase N-terminal" evidence="27">
    <location>
        <begin position="92"/>
        <end position="150"/>
    </location>
</feature>
<evidence type="ECO:0000256" key="10">
    <source>
        <dbReference type="ARBA" id="ARBA00023098"/>
    </source>
</evidence>
<organism evidence="28 29">
    <name type="scientific">Astyanax mexicanus</name>
    <name type="common">Blind cave fish</name>
    <name type="synonym">Astyanax fasciatus mexicanus</name>
    <dbReference type="NCBI Taxonomy" id="7994"/>
    <lineage>
        <taxon>Eukaryota</taxon>
        <taxon>Metazoa</taxon>
        <taxon>Chordata</taxon>
        <taxon>Craniata</taxon>
        <taxon>Vertebrata</taxon>
        <taxon>Euteleostomi</taxon>
        <taxon>Actinopterygii</taxon>
        <taxon>Neopterygii</taxon>
        <taxon>Teleostei</taxon>
        <taxon>Ostariophysi</taxon>
        <taxon>Characiformes</taxon>
        <taxon>Characoidei</taxon>
        <taxon>Acestrorhamphidae</taxon>
        <taxon>Acestrorhamphinae</taxon>
        <taxon>Astyanax</taxon>
    </lineage>
</organism>
<dbReference type="EC" id="3.5.1.23" evidence="5"/>
<dbReference type="CDD" id="cd01903">
    <property type="entry name" value="Ntn_AC_NAAA"/>
    <property type="match status" value="1"/>
</dbReference>
<evidence type="ECO:0000256" key="23">
    <source>
        <dbReference type="ARBA" id="ARBA00048217"/>
    </source>
</evidence>
<dbReference type="GO" id="GO:0016042">
    <property type="term" value="P:lipid catabolic process"/>
    <property type="evidence" value="ECO:0007669"/>
    <property type="project" value="UniProtKB-KW"/>
</dbReference>
<dbReference type="Bgee" id="ENSAMXG00000008676">
    <property type="expression patterns" value="Expressed in head kidney and 14 other cell types or tissues"/>
</dbReference>
<evidence type="ECO:0000259" key="26">
    <source>
        <dbReference type="Pfam" id="PF02275"/>
    </source>
</evidence>
<keyword evidence="7" id="KW-0378">Hydrolase</keyword>
<comment type="catalytic activity">
    <reaction evidence="23">
        <text>N-hexadecanoylsphing-4-enine + H2O = sphing-4-enine + hexadecanoate</text>
        <dbReference type="Rhea" id="RHEA:38891"/>
        <dbReference type="ChEBI" id="CHEBI:7896"/>
        <dbReference type="ChEBI" id="CHEBI:15377"/>
        <dbReference type="ChEBI" id="CHEBI:57756"/>
        <dbReference type="ChEBI" id="CHEBI:72959"/>
    </reaction>
    <physiologicalReaction direction="left-to-right" evidence="23">
        <dbReference type="Rhea" id="RHEA:38892"/>
    </physiologicalReaction>
</comment>